<keyword evidence="3 10" id="KW-0812">Transmembrane</keyword>
<evidence type="ECO:0000256" key="9">
    <source>
        <dbReference type="ARBA" id="ARBA00023224"/>
    </source>
</evidence>
<protein>
    <submittedName>
        <fullName evidence="13">Adenosine receptor A2b-like</fullName>
    </submittedName>
</protein>
<dbReference type="GO" id="GO:0005886">
    <property type="term" value="C:plasma membrane"/>
    <property type="evidence" value="ECO:0007669"/>
    <property type="project" value="UniProtKB-SubCell"/>
</dbReference>
<dbReference type="PROSITE" id="PS50262">
    <property type="entry name" value="G_PROTEIN_RECEP_F1_2"/>
    <property type="match status" value="1"/>
</dbReference>
<keyword evidence="2" id="KW-1003">Cell membrane</keyword>
<evidence type="ECO:0000259" key="11">
    <source>
        <dbReference type="PROSITE" id="PS50262"/>
    </source>
</evidence>
<feature type="domain" description="G-protein coupled receptors family 1 profile" evidence="11">
    <location>
        <begin position="58"/>
        <end position="322"/>
    </location>
</feature>
<feature type="transmembrane region" description="Helical" evidence="10">
    <location>
        <begin position="110"/>
        <end position="129"/>
    </location>
</feature>
<evidence type="ECO:0000313" key="13">
    <source>
        <dbReference type="RefSeq" id="XP_031557028.1"/>
    </source>
</evidence>
<keyword evidence="8" id="KW-0325">Glycoprotein</keyword>
<keyword evidence="9" id="KW-0807">Transducer</keyword>
<evidence type="ECO:0000313" key="12">
    <source>
        <dbReference type="Proteomes" id="UP000515163"/>
    </source>
</evidence>
<keyword evidence="4 10" id="KW-1133">Transmembrane helix</keyword>
<name>A0A6P8HPM4_ACTTE</name>
<dbReference type="AlphaFoldDB" id="A0A6P8HPM4"/>
<reference evidence="13" key="1">
    <citation type="submission" date="2025-08" db="UniProtKB">
        <authorList>
            <consortium name="RefSeq"/>
        </authorList>
    </citation>
    <scope>IDENTIFICATION</scope>
    <source>
        <tissue evidence="13">Tentacle</tissue>
    </source>
</reference>
<dbReference type="Proteomes" id="UP000515163">
    <property type="component" value="Unplaced"/>
</dbReference>
<evidence type="ECO:0000256" key="5">
    <source>
        <dbReference type="ARBA" id="ARBA00023040"/>
    </source>
</evidence>
<evidence type="ECO:0000256" key="1">
    <source>
        <dbReference type="ARBA" id="ARBA00004651"/>
    </source>
</evidence>
<keyword evidence="7" id="KW-0675">Receptor</keyword>
<feature type="transmembrane region" description="Helical" evidence="10">
    <location>
        <begin position="78"/>
        <end position="104"/>
    </location>
</feature>
<dbReference type="InterPro" id="IPR000276">
    <property type="entry name" value="GPCR_Rhodpsn"/>
</dbReference>
<dbReference type="InParanoid" id="A0A6P8HPM4"/>
<dbReference type="Gene3D" id="1.20.1070.10">
    <property type="entry name" value="Rhodopsin 7-helix transmembrane proteins"/>
    <property type="match status" value="1"/>
</dbReference>
<keyword evidence="12" id="KW-1185">Reference proteome</keyword>
<dbReference type="GO" id="GO:0004930">
    <property type="term" value="F:G protein-coupled receptor activity"/>
    <property type="evidence" value="ECO:0007669"/>
    <property type="project" value="UniProtKB-KW"/>
</dbReference>
<feature type="transmembrane region" description="Helical" evidence="10">
    <location>
        <begin position="160"/>
        <end position="180"/>
    </location>
</feature>
<dbReference type="CDD" id="cd00637">
    <property type="entry name" value="7tm_classA_rhodopsin-like"/>
    <property type="match status" value="1"/>
</dbReference>
<evidence type="ECO:0000256" key="10">
    <source>
        <dbReference type="SAM" id="Phobius"/>
    </source>
</evidence>
<evidence type="ECO:0000256" key="4">
    <source>
        <dbReference type="ARBA" id="ARBA00022989"/>
    </source>
</evidence>
<feature type="transmembrane region" description="Helical" evidence="10">
    <location>
        <begin position="208"/>
        <end position="230"/>
    </location>
</feature>
<sequence>MNATNFFESKNHDQLTKPTKGDDLLPANCTYCQGPTFTVKSTTQLILVMLLVITSLAGNSTICILMKRFKMIRTIPNMFLANLAIVDILNILTNMPFFIIVGVFELNQTLHGRVVSLLVALAQTFFNILKIMSTLATMMDRLIAITWGLKHYVRKTRTKAAKAICAAWLVSMVMVLPWVMASSKIDLGDAPTYTYRMVYFDKFGKDSAFFFFLIFGLVFTVLSLMTCFSFKRKVKGYTKQRKEHNIDRKIALEKARIRNEAKATWTIGLTVVAYVLSYVPCIIYSVFTNDREDMTKTSEAKWFGFAANYFLFTSSACNPFIYVARTNRFRKTIKQLLKTPCGSSAK</sequence>
<feature type="transmembrane region" description="Helical" evidence="10">
    <location>
        <begin position="263"/>
        <end position="287"/>
    </location>
</feature>
<accession>A0A6P8HPM4</accession>
<dbReference type="OrthoDB" id="5989202at2759"/>
<evidence type="ECO:0000256" key="8">
    <source>
        <dbReference type="ARBA" id="ARBA00023180"/>
    </source>
</evidence>
<dbReference type="GeneID" id="116293706"/>
<dbReference type="PANTHER" id="PTHR24246">
    <property type="entry name" value="OLFACTORY RECEPTOR AND ADENOSINE RECEPTOR"/>
    <property type="match status" value="1"/>
</dbReference>
<evidence type="ECO:0000256" key="3">
    <source>
        <dbReference type="ARBA" id="ARBA00022692"/>
    </source>
</evidence>
<comment type="subcellular location">
    <subcellularLocation>
        <location evidence="1">Cell membrane</location>
        <topology evidence="1">Multi-pass membrane protein</topology>
    </subcellularLocation>
</comment>
<dbReference type="Pfam" id="PF00001">
    <property type="entry name" value="7tm_1"/>
    <property type="match status" value="1"/>
</dbReference>
<feature type="transmembrane region" description="Helical" evidence="10">
    <location>
        <begin position="302"/>
        <end position="324"/>
    </location>
</feature>
<keyword evidence="6 10" id="KW-0472">Membrane</keyword>
<evidence type="ECO:0000256" key="7">
    <source>
        <dbReference type="ARBA" id="ARBA00023170"/>
    </source>
</evidence>
<dbReference type="InterPro" id="IPR017452">
    <property type="entry name" value="GPCR_Rhodpsn_7TM"/>
</dbReference>
<organism evidence="12 13">
    <name type="scientific">Actinia tenebrosa</name>
    <name type="common">Australian red waratah sea anemone</name>
    <dbReference type="NCBI Taxonomy" id="6105"/>
    <lineage>
        <taxon>Eukaryota</taxon>
        <taxon>Metazoa</taxon>
        <taxon>Cnidaria</taxon>
        <taxon>Anthozoa</taxon>
        <taxon>Hexacorallia</taxon>
        <taxon>Actiniaria</taxon>
        <taxon>Actiniidae</taxon>
        <taxon>Actinia</taxon>
    </lineage>
</organism>
<dbReference type="PRINTS" id="PR00237">
    <property type="entry name" value="GPCRRHODOPSN"/>
</dbReference>
<dbReference type="SUPFAM" id="SSF81321">
    <property type="entry name" value="Family A G protein-coupled receptor-like"/>
    <property type="match status" value="1"/>
</dbReference>
<evidence type="ECO:0000256" key="6">
    <source>
        <dbReference type="ARBA" id="ARBA00023136"/>
    </source>
</evidence>
<dbReference type="SMART" id="SM01381">
    <property type="entry name" value="7TM_GPCR_Srsx"/>
    <property type="match status" value="1"/>
</dbReference>
<proteinExistence type="predicted"/>
<feature type="transmembrane region" description="Helical" evidence="10">
    <location>
        <begin position="45"/>
        <end position="66"/>
    </location>
</feature>
<gene>
    <name evidence="13" type="primary">LOC116293706</name>
</gene>
<dbReference type="RefSeq" id="XP_031557028.1">
    <property type="nucleotide sequence ID" value="XM_031701168.1"/>
</dbReference>
<dbReference type="PANTHER" id="PTHR24246:SF27">
    <property type="entry name" value="ADENOSINE RECEPTOR, ISOFORM A"/>
    <property type="match status" value="1"/>
</dbReference>
<evidence type="ECO:0000256" key="2">
    <source>
        <dbReference type="ARBA" id="ARBA00022475"/>
    </source>
</evidence>
<dbReference type="KEGG" id="aten:116293706"/>
<keyword evidence="5" id="KW-0297">G-protein coupled receptor</keyword>